<dbReference type="EMBL" id="JAAMOB010000019">
    <property type="protein sequence ID" value="KAF4100670.1"/>
    <property type="molecule type" value="Genomic_DNA"/>
</dbReference>
<organism evidence="1 2">
    <name type="scientific">Onychostoma macrolepis</name>
    <dbReference type="NCBI Taxonomy" id="369639"/>
    <lineage>
        <taxon>Eukaryota</taxon>
        <taxon>Metazoa</taxon>
        <taxon>Chordata</taxon>
        <taxon>Craniata</taxon>
        <taxon>Vertebrata</taxon>
        <taxon>Euteleostomi</taxon>
        <taxon>Actinopterygii</taxon>
        <taxon>Neopterygii</taxon>
        <taxon>Teleostei</taxon>
        <taxon>Ostariophysi</taxon>
        <taxon>Cypriniformes</taxon>
        <taxon>Cyprinidae</taxon>
        <taxon>Acrossocheilinae</taxon>
        <taxon>Onychostoma</taxon>
    </lineage>
</organism>
<dbReference type="AlphaFoldDB" id="A0A7J6C0F6"/>
<protein>
    <submittedName>
        <fullName evidence="1">Uncharacterized protein</fullName>
    </submittedName>
</protein>
<comment type="caution">
    <text evidence="1">The sequence shown here is derived from an EMBL/GenBank/DDBJ whole genome shotgun (WGS) entry which is preliminary data.</text>
</comment>
<keyword evidence="2" id="KW-1185">Reference proteome</keyword>
<sequence length="239" mass="26948">METTDVQVATSEGCCKQEDIGDWTITQQHVPSLLEASPSMTSKGAQFQVEELFPPITSSPAIEMTAPEKVPFIKEEDMEYSCNDKPLISNLPPETVIENRNTTQEASTGQPAPAQAQSSLSLTLPVLFSSPSLSNQMMVVLTPAQKIDAPPTASCHSVPLPYTTQCYWKRKLVKEKDGICTRKYVRRSEAIRCRKCNKERIMSTHRQYFGNWYCEETETKPFAVWKAELIKRGYGKKKF</sequence>
<reference evidence="1 2" key="1">
    <citation type="submission" date="2020-04" db="EMBL/GenBank/DDBJ databases">
        <title>Chromosome-level genome assembly of a cyprinid fish Onychostoma macrolepis by integration of Nanopore Sequencing, Bionano and Hi-C technology.</title>
        <authorList>
            <person name="Wang D."/>
        </authorList>
    </citation>
    <scope>NUCLEOTIDE SEQUENCE [LARGE SCALE GENOMIC DNA]</scope>
    <source>
        <strain evidence="1">SWU-2019</strain>
        <tissue evidence="1">Muscle</tissue>
    </source>
</reference>
<name>A0A7J6C0F6_9TELE</name>
<evidence type="ECO:0000313" key="1">
    <source>
        <dbReference type="EMBL" id="KAF4100670.1"/>
    </source>
</evidence>
<accession>A0A7J6C0F6</accession>
<proteinExistence type="predicted"/>
<dbReference type="Proteomes" id="UP000579812">
    <property type="component" value="Unassembled WGS sequence"/>
</dbReference>
<gene>
    <name evidence="1" type="ORF">G5714_018866</name>
</gene>
<evidence type="ECO:0000313" key="2">
    <source>
        <dbReference type="Proteomes" id="UP000579812"/>
    </source>
</evidence>